<feature type="transmembrane region" description="Helical" evidence="8">
    <location>
        <begin position="81"/>
        <end position="100"/>
    </location>
</feature>
<dbReference type="InterPro" id="IPR004812">
    <property type="entry name" value="Efflux_drug-R_Bcr/CmlA"/>
</dbReference>
<dbReference type="NCBIfam" id="NF033134">
    <property type="entry name" value="cmlA_floR"/>
    <property type="match status" value="1"/>
</dbReference>
<feature type="domain" description="Major facilitator superfamily (MFS) profile" evidence="9">
    <location>
        <begin position="15"/>
        <end position="395"/>
    </location>
</feature>
<dbReference type="OrthoDB" id="9800416at2"/>
<name>A0A502BRL4_9HYPH</name>
<dbReference type="Pfam" id="PF07690">
    <property type="entry name" value="MFS_1"/>
    <property type="match status" value="1"/>
</dbReference>
<dbReference type="PANTHER" id="PTHR23502">
    <property type="entry name" value="MAJOR FACILITATOR SUPERFAMILY"/>
    <property type="match status" value="1"/>
</dbReference>
<feature type="transmembrane region" description="Helical" evidence="8">
    <location>
        <begin position="168"/>
        <end position="188"/>
    </location>
</feature>
<dbReference type="CDD" id="cd17320">
    <property type="entry name" value="MFS_MdfA_MDR_like"/>
    <property type="match status" value="1"/>
</dbReference>
<keyword evidence="11" id="KW-1185">Reference proteome</keyword>
<evidence type="ECO:0000313" key="10">
    <source>
        <dbReference type="EMBL" id="TPF75916.1"/>
    </source>
</evidence>
<feature type="transmembrane region" description="Helical" evidence="8">
    <location>
        <begin position="371"/>
        <end position="391"/>
    </location>
</feature>
<sequence length="404" mass="42909">MTNTRPAWAYTLPAALLLMAPFDILASLAMDIYLPVVPAMPGILNTTPSIIQLTLSLYMVMLGVGQVVFGPLSDRIGRRPVLLAGAMLFIVASFGASWSSTATAFIAFRVVQAIGASAMLVAMFATVRDVYAKRPEGVVIYGLLSSMLAFVPALGPIAGALIGEFFGWRAIFATLAVLALIATAHAGFRWHETRPLDEARTRRSAFPIFANPAFWVYTIGFSAGMGTFFVFFSTAPRVLIGQADYSEIGFSLAFATVALAMIVTTRFAKSFVARWGIVGCVARGMALLVFGAVLLGVGELFGSPSFLTFIVPMWVIAVGIVLTVSVTANGALAQFDDIAGSAVAFYFCIQSLIVSIVGTLAVTLLNGDTAWPVICYAMMMAVLVSTGLVLLRSHDVPAERSPVV</sequence>
<proteinExistence type="inferred from homology"/>
<feature type="transmembrane region" description="Helical" evidence="8">
    <location>
        <begin position="309"/>
        <end position="332"/>
    </location>
</feature>
<keyword evidence="8" id="KW-0997">Cell inner membrane</keyword>
<dbReference type="Gene3D" id="1.20.1720.10">
    <property type="entry name" value="Multidrug resistance protein D"/>
    <property type="match status" value="1"/>
</dbReference>
<dbReference type="PROSITE" id="PS50850">
    <property type="entry name" value="MFS"/>
    <property type="match status" value="1"/>
</dbReference>
<evidence type="ECO:0000256" key="5">
    <source>
        <dbReference type="ARBA" id="ARBA00022692"/>
    </source>
</evidence>
<dbReference type="NCBIfam" id="NF000219">
    <property type="entry name" value="FloR"/>
    <property type="match status" value="1"/>
</dbReference>
<keyword evidence="6 8" id="KW-1133">Transmembrane helix</keyword>
<feature type="transmembrane region" description="Helical" evidence="8">
    <location>
        <begin position="209"/>
        <end position="233"/>
    </location>
</feature>
<evidence type="ECO:0000313" key="11">
    <source>
        <dbReference type="Proteomes" id="UP000315388"/>
    </source>
</evidence>
<dbReference type="GO" id="GO:0042910">
    <property type="term" value="F:xenobiotic transmembrane transporter activity"/>
    <property type="evidence" value="ECO:0007669"/>
    <property type="project" value="InterPro"/>
</dbReference>
<dbReference type="GO" id="GO:0005886">
    <property type="term" value="C:plasma membrane"/>
    <property type="evidence" value="ECO:0007669"/>
    <property type="project" value="UniProtKB-SubCell"/>
</dbReference>
<evidence type="ECO:0000256" key="2">
    <source>
        <dbReference type="ARBA" id="ARBA00006236"/>
    </source>
</evidence>
<dbReference type="AlphaFoldDB" id="A0A502BRL4"/>
<accession>A0A502BRL4</accession>
<comment type="caution">
    <text evidence="10">The sequence shown here is derived from an EMBL/GenBank/DDBJ whole genome shotgun (WGS) entry which is preliminary data.</text>
</comment>
<comment type="similarity">
    <text evidence="2 8">Belongs to the major facilitator superfamily. Bcr/CmlA family.</text>
</comment>
<evidence type="ECO:0000256" key="3">
    <source>
        <dbReference type="ARBA" id="ARBA00022448"/>
    </source>
</evidence>
<feature type="transmembrane region" description="Helical" evidence="8">
    <location>
        <begin position="245"/>
        <end position="263"/>
    </location>
</feature>
<evidence type="ECO:0000256" key="4">
    <source>
        <dbReference type="ARBA" id="ARBA00022475"/>
    </source>
</evidence>
<gene>
    <name evidence="10" type="primary">floR</name>
    <name evidence="10" type="ORF">FHY56_08265</name>
</gene>
<dbReference type="Proteomes" id="UP000315388">
    <property type="component" value="Unassembled WGS sequence"/>
</dbReference>
<evidence type="ECO:0000256" key="8">
    <source>
        <dbReference type="RuleBase" id="RU365088"/>
    </source>
</evidence>
<dbReference type="InterPro" id="IPR020846">
    <property type="entry name" value="MFS_dom"/>
</dbReference>
<evidence type="ECO:0000256" key="6">
    <source>
        <dbReference type="ARBA" id="ARBA00022989"/>
    </source>
</evidence>
<comment type="caution">
    <text evidence="8">Lacks conserved residue(s) required for the propagation of feature annotation.</text>
</comment>
<dbReference type="RefSeq" id="WP_140904684.1">
    <property type="nucleotide sequence ID" value="NZ_JBHTMD010000007.1"/>
</dbReference>
<reference evidence="10 11" key="1">
    <citation type="journal article" date="2003" name="Int. J. Syst. Evol. Microbiol.">
        <title>Towards a standardized format for the description of a novel species (of an established genus): Ochrobactrum gallinifaecis sp. nov.</title>
        <authorList>
            <person name="Kampfer P."/>
            <person name="Buczolits S."/>
            <person name="Albrecht A."/>
            <person name="Busse H.J."/>
            <person name="Stackebrandt E."/>
        </authorList>
    </citation>
    <scope>NUCLEOTIDE SEQUENCE [LARGE SCALE GENOMIC DNA]</scope>
    <source>
        <strain evidence="10 11">ISO 196</strain>
    </source>
</reference>
<keyword evidence="4" id="KW-1003">Cell membrane</keyword>
<evidence type="ECO:0000259" key="9">
    <source>
        <dbReference type="PROSITE" id="PS50850"/>
    </source>
</evidence>
<dbReference type="InterPro" id="IPR036259">
    <property type="entry name" value="MFS_trans_sf"/>
</dbReference>
<organism evidence="10 11">
    <name type="scientific">Brucella gallinifaecis</name>
    <dbReference type="NCBI Taxonomy" id="215590"/>
    <lineage>
        <taxon>Bacteria</taxon>
        <taxon>Pseudomonadati</taxon>
        <taxon>Pseudomonadota</taxon>
        <taxon>Alphaproteobacteria</taxon>
        <taxon>Hyphomicrobiales</taxon>
        <taxon>Brucellaceae</taxon>
        <taxon>Brucella/Ochrobactrum group</taxon>
        <taxon>Brucella</taxon>
    </lineage>
</organism>
<comment type="subcellular location">
    <subcellularLocation>
        <location evidence="8">Cell inner membrane</location>
        <topology evidence="8">Multi-pass membrane protein</topology>
    </subcellularLocation>
    <subcellularLocation>
        <location evidence="1">Cell membrane</location>
        <topology evidence="1">Multi-pass membrane protein</topology>
    </subcellularLocation>
</comment>
<dbReference type="NCBIfam" id="TIGR00710">
    <property type="entry name" value="efflux_Bcr_CflA"/>
    <property type="match status" value="1"/>
</dbReference>
<evidence type="ECO:0000256" key="1">
    <source>
        <dbReference type="ARBA" id="ARBA00004651"/>
    </source>
</evidence>
<feature type="transmembrane region" description="Helical" evidence="8">
    <location>
        <begin position="50"/>
        <end position="69"/>
    </location>
</feature>
<dbReference type="SUPFAM" id="SSF103473">
    <property type="entry name" value="MFS general substrate transporter"/>
    <property type="match status" value="1"/>
</dbReference>
<keyword evidence="5 8" id="KW-0812">Transmembrane</keyword>
<feature type="transmembrane region" description="Helical" evidence="8">
    <location>
        <begin position="106"/>
        <end position="127"/>
    </location>
</feature>
<feature type="transmembrane region" description="Helical" evidence="8">
    <location>
        <begin position="275"/>
        <end position="297"/>
    </location>
</feature>
<feature type="transmembrane region" description="Helical" evidence="8">
    <location>
        <begin position="344"/>
        <end position="365"/>
    </location>
</feature>
<protein>
    <recommendedName>
        <fullName evidence="8">Bcr/CflA family efflux transporter</fullName>
    </recommendedName>
</protein>
<feature type="transmembrane region" description="Helical" evidence="8">
    <location>
        <begin position="139"/>
        <end position="162"/>
    </location>
</feature>
<dbReference type="GO" id="GO:1990961">
    <property type="term" value="P:xenobiotic detoxification by transmembrane export across the plasma membrane"/>
    <property type="evidence" value="ECO:0007669"/>
    <property type="project" value="InterPro"/>
</dbReference>
<keyword evidence="7 8" id="KW-0472">Membrane</keyword>
<keyword evidence="3 8" id="KW-0813">Transport</keyword>
<evidence type="ECO:0000256" key="7">
    <source>
        <dbReference type="ARBA" id="ARBA00023136"/>
    </source>
</evidence>
<dbReference type="InterPro" id="IPR011701">
    <property type="entry name" value="MFS"/>
</dbReference>
<dbReference type="EMBL" id="VEWJ01000004">
    <property type="protein sequence ID" value="TPF75916.1"/>
    <property type="molecule type" value="Genomic_DNA"/>
</dbReference>
<dbReference type="PANTHER" id="PTHR23502:SF132">
    <property type="entry name" value="POLYAMINE TRANSPORTER 2-RELATED"/>
    <property type="match status" value="1"/>
</dbReference>